<dbReference type="AlphaFoldDB" id="A0AAD7FC86"/>
<evidence type="ECO:0000313" key="1">
    <source>
        <dbReference type="EMBL" id="KAJ7610358.1"/>
    </source>
</evidence>
<accession>A0AAD7FC86</accession>
<reference evidence="1" key="1">
    <citation type="submission" date="2023-03" db="EMBL/GenBank/DDBJ databases">
        <title>Massive genome expansion in bonnet fungi (Mycena s.s.) driven by repeated elements and novel gene families across ecological guilds.</title>
        <authorList>
            <consortium name="Lawrence Berkeley National Laboratory"/>
            <person name="Harder C.B."/>
            <person name="Miyauchi S."/>
            <person name="Viragh M."/>
            <person name="Kuo A."/>
            <person name="Thoen E."/>
            <person name="Andreopoulos B."/>
            <person name="Lu D."/>
            <person name="Skrede I."/>
            <person name="Drula E."/>
            <person name="Henrissat B."/>
            <person name="Morin E."/>
            <person name="Kohler A."/>
            <person name="Barry K."/>
            <person name="LaButti K."/>
            <person name="Morin E."/>
            <person name="Salamov A."/>
            <person name="Lipzen A."/>
            <person name="Mereny Z."/>
            <person name="Hegedus B."/>
            <person name="Baldrian P."/>
            <person name="Stursova M."/>
            <person name="Weitz H."/>
            <person name="Taylor A."/>
            <person name="Grigoriev I.V."/>
            <person name="Nagy L.G."/>
            <person name="Martin F."/>
            <person name="Kauserud H."/>
        </authorList>
    </citation>
    <scope>NUCLEOTIDE SEQUENCE</scope>
    <source>
        <strain evidence="1">9284</strain>
    </source>
</reference>
<organism evidence="1 2">
    <name type="scientific">Roridomyces roridus</name>
    <dbReference type="NCBI Taxonomy" id="1738132"/>
    <lineage>
        <taxon>Eukaryota</taxon>
        <taxon>Fungi</taxon>
        <taxon>Dikarya</taxon>
        <taxon>Basidiomycota</taxon>
        <taxon>Agaricomycotina</taxon>
        <taxon>Agaricomycetes</taxon>
        <taxon>Agaricomycetidae</taxon>
        <taxon>Agaricales</taxon>
        <taxon>Marasmiineae</taxon>
        <taxon>Mycenaceae</taxon>
        <taxon>Roridomyces</taxon>
    </lineage>
</organism>
<evidence type="ECO:0000313" key="2">
    <source>
        <dbReference type="Proteomes" id="UP001221142"/>
    </source>
</evidence>
<sequence length="194" mass="22327">MSGSYTQDYCLNAMHACLVERAVTPYVREGRGSLYVVVRVHRADLRAFFHDNVMLEADFLKTLDIKLGHTNRLETRIEEYGRCDGVEYVHIWIGHFEVSLRRVPLFFEADAPIYCGFTERLMHLSLFWDGAERKRGKCDCGVNHQEFVSFRSLAGLTRVKALMKNIAGDQVSMEPLDPPQPPDERCVYDLVHKS</sequence>
<gene>
    <name evidence="1" type="ORF">FB45DRAFT_1037931</name>
</gene>
<protein>
    <submittedName>
        <fullName evidence="1">Uncharacterized protein</fullName>
    </submittedName>
</protein>
<proteinExistence type="predicted"/>
<comment type="caution">
    <text evidence="1">The sequence shown here is derived from an EMBL/GenBank/DDBJ whole genome shotgun (WGS) entry which is preliminary data.</text>
</comment>
<dbReference type="Proteomes" id="UP001221142">
    <property type="component" value="Unassembled WGS sequence"/>
</dbReference>
<keyword evidence="2" id="KW-1185">Reference proteome</keyword>
<name>A0AAD7FC86_9AGAR</name>
<dbReference type="EMBL" id="JARKIF010000035">
    <property type="protein sequence ID" value="KAJ7610358.1"/>
    <property type="molecule type" value="Genomic_DNA"/>
</dbReference>